<dbReference type="CDD" id="cd05402">
    <property type="entry name" value="NT_PAP_TUTase"/>
    <property type="match status" value="1"/>
</dbReference>
<name>A0A0N4V8J3_ENTVE</name>
<evidence type="ECO:0000313" key="9">
    <source>
        <dbReference type="Proteomes" id="UP000274131"/>
    </source>
</evidence>
<evidence type="ECO:0000256" key="5">
    <source>
        <dbReference type="ARBA" id="ARBA00022842"/>
    </source>
</evidence>
<dbReference type="GO" id="GO:0031123">
    <property type="term" value="P:RNA 3'-end processing"/>
    <property type="evidence" value="ECO:0007669"/>
    <property type="project" value="TreeGrafter"/>
</dbReference>
<dbReference type="SUPFAM" id="SSF81301">
    <property type="entry name" value="Nucleotidyltransferase"/>
    <property type="match status" value="1"/>
</dbReference>
<evidence type="ECO:0000256" key="4">
    <source>
        <dbReference type="ARBA" id="ARBA00022723"/>
    </source>
</evidence>
<evidence type="ECO:0000256" key="1">
    <source>
        <dbReference type="ARBA" id="ARBA00001936"/>
    </source>
</evidence>
<dbReference type="InterPro" id="IPR002058">
    <property type="entry name" value="PAP_assoc"/>
</dbReference>
<keyword evidence="5" id="KW-0460">Magnesium</keyword>
<feature type="domain" description="PAP-associated" evidence="6">
    <location>
        <begin position="213"/>
        <end position="269"/>
    </location>
</feature>
<dbReference type="OrthoDB" id="2274644at2759"/>
<dbReference type="Pfam" id="PF03828">
    <property type="entry name" value="PAP_assoc"/>
    <property type="match status" value="1"/>
</dbReference>
<gene>
    <name evidence="8" type="ORF">EVEC_LOCUS6249</name>
</gene>
<organism evidence="10">
    <name type="scientific">Enterobius vermicularis</name>
    <name type="common">Human pinworm</name>
    <dbReference type="NCBI Taxonomy" id="51028"/>
    <lineage>
        <taxon>Eukaryota</taxon>
        <taxon>Metazoa</taxon>
        <taxon>Ecdysozoa</taxon>
        <taxon>Nematoda</taxon>
        <taxon>Chromadorea</taxon>
        <taxon>Rhabditida</taxon>
        <taxon>Spirurina</taxon>
        <taxon>Oxyuridomorpha</taxon>
        <taxon>Oxyuroidea</taxon>
        <taxon>Oxyuridae</taxon>
        <taxon>Enterobius</taxon>
    </lineage>
</organism>
<dbReference type="GO" id="GO:0046872">
    <property type="term" value="F:metal ion binding"/>
    <property type="evidence" value="ECO:0007669"/>
    <property type="project" value="UniProtKB-KW"/>
</dbReference>
<dbReference type="Proteomes" id="UP000274131">
    <property type="component" value="Unassembled WGS sequence"/>
</dbReference>
<accession>A0A0N4V8J3</accession>
<dbReference type="SUPFAM" id="SSF81631">
    <property type="entry name" value="PAP/OAS1 substrate-binding domain"/>
    <property type="match status" value="1"/>
</dbReference>
<evidence type="ECO:0000256" key="2">
    <source>
        <dbReference type="ARBA" id="ARBA00001946"/>
    </source>
</evidence>
<evidence type="ECO:0000259" key="6">
    <source>
        <dbReference type="Pfam" id="PF03828"/>
    </source>
</evidence>
<dbReference type="WBParaSite" id="EVEC_0000670101-mRNA-1">
    <property type="protein sequence ID" value="EVEC_0000670101-mRNA-1"/>
    <property type="gene ID" value="EVEC_0000670101"/>
</dbReference>
<dbReference type="GO" id="GO:1990817">
    <property type="term" value="F:poly(A) RNA polymerase activity"/>
    <property type="evidence" value="ECO:0007669"/>
    <property type="project" value="UniProtKB-ARBA"/>
</dbReference>
<dbReference type="AlphaFoldDB" id="A0A0N4V8J3"/>
<keyword evidence="3" id="KW-0808">Transferase</keyword>
<sequence length="307" mass="35118">MRVREKLLNVVRRLYPSARLIAVGSTINGCGAYNSDMDLCMCLPDPHRGYHTDREYGIRILKKVHRELAFRSNGLVRMATFIPAKVPIIKLEMEAPFDELEVDINCNNVPGIYNSHLLHYYSRIDDRFPALCLLVKHWAINARINDAMNGTFNSYSLILLVLHFLQCVALPPVLPNLQALFPDQFNENVNLDSLELFKELRPLPSKEVNTETVGELLVGFFNYYSQFNFTRCGISVCRASIVGIFFRSELPSSDRRYKIFIEEPYDLQNTARCVTRIENLQLIQHAFSQADKAFLGSNAHVPASWVT</sequence>
<evidence type="ECO:0000313" key="8">
    <source>
        <dbReference type="EMBL" id="VDD91498.1"/>
    </source>
</evidence>
<dbReference type="Gene3D" id="3.30.460.10">
    <property type="entry name" value="Beta Polymerase, domain 2"/>
    <property type="match status" value="1"/>
</dbReference>
<evidence type="ECO:0000313" key="10">
    <source>
        <dbReference type="WBParaSite" id="EVEC_0000670101-mRNA-1"/>
    </source>
</evidence>
<dbReference type="PANTHER" id="PTHR12271:SF117">
    <property type="entry name" value="PAP-ASSOCIATED DOMAIN-CONTAINING PROTEIN"/>
    <property type="match status" value="1"/>
</dbReference>
<feature type="domain" description="Poly(A) RNA polymerase mitochondrial-like central palm" evidence="7">
    <location>
        <begin position="1"/>
        <end position="123"/>
    </location>
</feature>
<evidence type="ECO:0000256" key="3">
    <source>
        <dbReference type="ARBA" id="ARBA00022679"/>
    </source>
</evidence>
<dbReference type="EMBL" id="UXUI01008439">
    <property type="protein sequence ID" value="VDD91498.1"/>
    <property type="molecule type" value="Genomic_DNA"/>
</dbReference>
<proteinExistence type="predicted"/>
<reference evidence="10" key="1">
    <citation type="submission" date="2017-02" db="UniProtKB">
        <authorList>
            <consortium name="WormBaseParasite"/>
        </authorList>
    </citation>
    <scope>IDENTIFICATION</scope>
</reference>
<protein>
    <submittedName>
        <fullName evidence="10">PAP-associated domain-containing protein</fullName>
    </submittedName>
</protein>
<comment type="cofactor">
    <cofactor evidence="1">
        <name>Mn(2+)</name>
        <dbReference type="ChEBI" id="CHEBI:29035"/>
    </cofactor>
</comment>
<evidence type="ECO:0000259" key="7">
    <source>
        <dbReference type="Pfam" id="PF22600"/>
    </source>
</evidence>
<dbReference type="InterPro" id="IPR054708">
    <property type="entry name" value="MTPAP-like_central"/>
</dbReference>
<reference evidence="8 9" key="2">
    <citation type="submission" date="2018-10" db="EMBL/GenBank/DDBJ databases">
        <authorList>
            <consortium name="Pathogen Informatics"/>
        </authorList>
    </citation>
    <scope>NUCLEOTIDE SEQUENCE [LARGE SCALE GENOMIC DNA]</scope>
</reference>
<dbReference type="Pfam" id="PF22600">
    <property type="entry name" value="MTPAP-like_central"/>
    <property type="match status" value="1"/>
</dbReference>
<keyword evidence="9" id="KW-1185">Reference proteome</keyword>
<comment type="cofactor">
    <cofactor evidence="2">
        <name>Mg(2+)</name>
        <dbReference type="ChEBI" id="CHEBI:18420"/>
    </cofactor>
</comment>
<dbReference type="PANTHER" id="PTHR12271">
    <property type="entry name" value="POLY A POLYMERASE CID PAP -RELATED"/>
    <property type="match status" value="1"/>
</dbReference>
<keyword evidence="4" id="KW-0479">Metal-binding</keyword>
<dbReference type="STRING" id="51028.A0A0N4V8J3"/>
<dbReference type="InterPro" id="IPR043519">
    <property type="entry name" value="NT_sf"/>
</dbReference>
<dbReference type="Gene3D" id="1.10.1410.10">
    <property type="match status" value="1"/>
</dbReference>